<dbReference type="RefSeq" id="WP_204415413.1">
    <property type="nucleotide sequence ID" value="NZ_JAFBED010000003.1"/>
</dbReference>
<comment type="caution">
    <text evidence="1">The sequence shown here is derived from an EMBL/GenBank/DDBJ whole genome shotgun (WGS) entry which is preliminary data.</text>
</comment>
<keyword evidence="2" id="KW-1185">Reference proteome</keyword>
<sequence length="181" mass="21149">MNVKLSDIKKELKDLSQKELIAIISELYKNSKEVKEYFAVKYGGDEALKELFEAAAKKIMHEFFPSRGHGRLRLGVARKAIQDYKKITNDEDGTLALRIIYVEYGTEFTNTYGDIHEQFYESMLTMFQAVVIECSINEFLLNKYNARLLEILDQSKDTGWDYHECLCDIYYSHIEVDDEDE</sequence>
<protein>
    <submittedName>
        <fullName evidence="1">Uncharacterized protein</fullName>
    </submittedName>
</protein>
<reference evidence="1 2" key="1">
    <citation type="submission" date="2021-01" db="EMBL/GenBank/DDBJ databases">
        <title>Genomic Encyclopedia of Type Strains, Phase IV (KMG-IV): sequencing the most valuable type-strain genomes for metagenomic binning, comparative biology and taxonomic classification.</title>
        <authorList>
            <person name="Goeker M."/>
        </authorList>
    </citation>
    <scope>NUCLEOTIDE SEQUENCE [LARGE SCALE GENOMIC DNA]</scope>
    <source>
        <strain evidence="1 2">DSM 25879</strain>
    </source>
</reference>
<evidence type="ECO:0000313" key="2">
    <source>
        <dbReference type="Proteomes" id="UP000737402"/>
    </source>
</evidence>
<evidence type="ECO:0000313" key="1">
    <source>
        <dbReference type="EMBL" id="MBM7620059.1"/>
    </source>
</evidence>
<accession>A0ABS2NZL1</accession>
<gene>
    <name evidence="1" type="ORF">JOC95_001911</name>
</gene>
<name>A0ABS2NZL1_9BACI</name>
<dbReference type="EMBL" id="JAFBED010000003">
    <property type="protein sequence ID" value="MBM7620059.1"/>
    <property type="molecule type" value="Genomic_DNA"/>
</dbReference>
<dbReference type="InterPro" id="IPR046153">
    <property type="entry name" value="DUF6155"/>
</dbReference>
<dbReference type="Pfam" id="PF19652">
    <property type="entry name" value="DUF6155"/>
    <property type="match status" value="1"/>
</dbReference>
<proteinExistence type="predicted"/>
<dbReference type="Proteomes" id="UP000737402">
    <property type="component" value="Unassembled WGS sequence"/>
</dbReference>
<organism evidence="1 2">
    <name type="scientific">Sutcliffiella tianshenii</name>
    <dbReference type="NCBI Taxonomy" id="1463404"/>
    <lineage>
        <taxon>Bacteria</taxon>
        <taxon>Bacillati</taxon>
        <taxon>Bacillota</taxon>
        <taxon>Bacilli</taxon>
        <taxon>Bacillales</taxon>
        <taxon>Bacillaceae</taxon>
        <taxon>Sutcliffiella</taxon>
    </lineage>
</organism>